<organism evidence="2 3">
    <name type="scientific">Acidithiobacillus caldus</name>
    <dbReference type="NCBI Taxonomy" id="33059"/>
    <lineage>
        <taxon>Bacteria</taxon>
        <taxon>Pseudomonadati</taxon>
        <taxon>Pseudomonadota</taxon>
        <taxon>Acidithiobacillia</taxon>
        <taxon>Acidithiobacillales</taxon>
        <taxon>Acidithiobacillaceae</taxon>
        <taxon>Acidithiobacillus</taxon>
    </lineage>
</organism>
<dbReference type="AlphaFoldDB" id="A0A1E7YYY8"/>
<evidence type="ECO:0000313" key="3">
    <source>
        <dbReference type="Proteomes" id="UP000175707"/>
    </source>
</evidence>
<comment type="caution">
    <text evidence="2">The sequence shown here is derived from an EMBL/GenBank/DDBJ whole genome shotgun (WGS) entry which is preliminary data.</text>
</comment>
<proteinExistence type="predicted"/>
<dbReference type="Pfam" id="PF04480">
    <property type="entry name" value="DUF559"/>
    <property type="match status" value="1"/>
</dbReference>
<feature type="domain" description="DUF559" evidence="1">
    <location>
        <begin position="62"/>
        <end position="124"/>
    </location>
</feature>
<evidence type="ECO:0000313" key="2">
    <source>
        <dbReference type="EMBL" id="OFC61721.1"/>
    </source>
</evidence>
<name>A0A1E7YYY8_9PROT</name>
<dbReference type="Gene3D" id="3.40.960.10">
    <property type="entry name" value="VSR Endonuclease"/>
    <property type="match status" value="1"/>
</dbReference>
<accession>A0A1E7YYY8</accession>
<reference evidence="2 3" key="1">
    <citation type="submission" date="2016-06" db="EMBL/GenBank/DDBJ databases">
        <title>Gene turnover analysis identifies the evolutionary adaptation of the extremophile Acidithiobacillus caldus.</title>
        <authorList>
            <person name="Zhang X."/>
        </authorList>
    </citation>
    <scope>NUCLEOTIDE SEQUENCE [LARGE SCALE GENOMIC DNA]</scope>
    <source>
        <strain evidence="2 3">S1</strain>
    </source>
</reference>
<dbReference type="Proteomes" id="UP000175707">
    <property type="component" value="Unassembled WGS sequence"/>
</dbReference>
<gene>
    <name evidence="2" type="ORF">BAE30_04185</name>
</gene>
<dbReference type="SUPFAM" id="SSF52980">
    <property type="entry name" value="Restriction endonuclease-like"/>
    <property type="match status" value="1"/>
</dbReference>
<dbReference type="InterPro" id="IPR007569">
    <property type="entry name" value="DUF559"/>
</dbReference>
<dbReference type="InterPro" id="IPR011335">
    <property type="entry name" value="Restrct_endonuc-II-like"/>
</dbReference>
<dbReference type="EMBL" id="LZYH01000343">
    <property type="protein sequence ID" value="OFC61721.1"/>
    <property type="molecule type" value="Genomic_DNA"/>
</dbReference>
<sequence>MIRMRWRDLPVRVQRELRSCGVMPKASSPRPGNPGQDRLTAAILKRWPDLAIPEYTPLPGRRYRVDVGFPKWRLAIEVNGWANHGQHLGSFRKDHERMRELLCAGWTVMPFTAREARRADACIAVIEQWLERREEVEEAQSTSAAVCAG</sequence>
<evidence type="ECO:0000259" key="1">
    <source>
        <dbReference type="Pfam" id="PF04480"/>
    </source>
</evidence>
<protein>
    <recommendedName>
        <fullName evidence="1">DUF559 domain-containing protein</fullName>
    </recommendedName>
</protein>